<dbReference type="Proteomes" id="UP001596028">
    <property type="component" value="Unassembled WGS sequence"/>
</dbReference>
<sequence>MLERSKTVREILFAALAALLVLGVGWPTASAAGEDEIKIKVNGKAVQLTEPAQLLGGRLFLPIASLTGLLNAKAEWDQENEAVTIHTAYKDKIVLANGVPVVYFNDSRYVMEVAPYVADGRIYIPVRYVAELLHAKIQWDPDALLAEIESVEPAVVAEDYGLKEIAEEHGVSRAALLKRNGLEQADEVEVGTKLQVVVPSVFENEAKPYTEEDYRLLAKLVQVEVGYETYEAHLAVANVVLNRVADPRFPNTIRDVIYSGKQFPPAHNGLLDKSKPNATVLRAAKDALNGKNNVKDAVYFYNPRVTKGPFWSGLETVETIGSHRYAK</sequence>
<dbReference type="InterPro" id="IPR042047">
    <property type="entry name" value="SleB_dom1"/>
</dbReference>
<dbReference type="InterPro" id="IPR011105">
    <property type="entry name" value="Cell_wall_hydrolase_SleB"/>
</dbReference>
<proteinExistence type="predicted"/>
<comment type="caution">
    <text evidence="2">The sequence shown here is derived from an EMBL/GenBank/DDBJ whole genome shotgun (WGS) entry which is preliminary data.</text>
</comment>
<dbReference type="InterPro" id="IPR036582">
    <property type="entry name" value="Mao_N_sf"/>
</dbReference>
<protein>
    <submittedName>
        <fullName evidence="2">Cell wall hydrolase</fullName>
    </submittedName>
</protein>
<dbReference type="Gene3D" id="6.20.240.60">
    <property type="match status" value="1"/>
</dbReference>
<dbReference type="InterPro" id="IPR012854">
    <property type="entry name" value="Cu_amine_oxidase-like_N"/>
</dbReference>
<evidence type="ECO:0000259" key="1">
    <source>
        <dbReference type="PROSITE" id="PS51782"/>
    </source>
</evidence>
<dbReference type="RefSeq" id="WP_378094645.1">
    <property type="nucleotide sequence ID" value="NZ_JBHSEP010000005.1"/>
</dbReference>
<dbReference type="GO" id="GO:0016787">
    <property type="term" value="F:hydrolase activity"/>
    <property type="evidence" value="ECO:0007669"/>
    <property type="project" value="UniProtKB-KW"/>
</dbReference>
<name>A0ABV9FC41_9BACL</name>
<keyword evidence="3" id="KW-1185">Reference proteome</keyword>
<keyword evidence="2" id="KW-0378">Hydrolase</keyword>
<evidence type="ECO:0000313" key="2">
    <source>
        <dbReference type="EMBL" id="MFC4598417.1"/>
    </source>
</evidence>
<organism evidence="2 3">
    <name type="scientific">Cohnella hongkongensis</name>
    <dbReference type="NCBI Taxonomy" id="178337"/>
    <lineage>
        <taxon>Bacteria</taxon>
        <taxon>Bacillati</taxon>
        <taxon>Bacillota</taxon>
        <taxon>Bacilli</taxon>
        <taxon>Bacillales</taxon>
        <taxon>Paenibacillaceae</taxon>
        <taxon>Cohnella</taxon>
    </lineage>
</organism>
<dbReference type="InterPro" id="IPR018392">
    <property type="entry name" value="LysM"/>
</dbReference>
<gene>
    <name evidence="2" type="ORF">ACFO3S_09255</name>
</gene>
<dbReference type="SUPFAM" id="SSF55383">
    <property type="entry name" value="Copper amine oxidase, domain N"/>
    <property type="match status" value="1"/>
</dbReference>
<accession>A0ABV9FC41</accession>
<evidence type="ECO:0000313" key="3">
    <source>
        <dbReference type="Proteomes" id="UP001596028"/>
    </source>
</evidence>
<dbReference type="Pfam" id="PF07486">
    <property type="entry name" value="Hydrolase_2"/>
    <property type="match status" value="1"/>
</dbReference>
<dbReference type="Pfam" id="PF07833">
    <property type="entry name" value="Cu_amine_oxidN1"/>
    <property type="match status" value="1"/>
</dbReference>
<dbReference type="EMBL" id="JBHSEP010000005">
    <property type="protein sequence ID" value="MFC4598417.1"/>
    <property type="molecule type" value="Genomic_DNA"/>
</dbReference>
<feature type="domain" description="LysM" evidence="1">
    <location>
        <begin position="151"/>
        <end position="196"/>
    </location>
</feature>
<reference evidence="3" key="1">
    <citation type="journal article" date="2019" name="Int. J. Syst. Evol. Microbiol.">
        <title>The Global Catalogue of Microorganisms (GCM) 10K type strain sequencing project: providing services to taxonomists for standard genome sequencing and annotation.</title>
        <authorList>
            <consortium name="The Broad Institute Genomics Platform"/>
            <consortium name="The Broad Institute Genome Sequencing Center for Infectious Disease"/>
            <person name="Wu L."/>
            <person name="Ma J."/>
        </authorList>
    </citation>
    <scope>NUCLEOTIDE SEQUENCE [LARGE SCALE GENOMIC DNA]</scope>
    <source>
        <strain evidence="3">CCUG 49571</strain>
    </source>
</reference>
<dbReference type="Gene3D" id="1.10.10.2520">
    <property type="entry name" value="Cell wall hydrolase SleB, domain 1"/>
    <property type="match status" value="1"/>
</dbReference>
<dbReference type="PROSITE" id="PS51782">
    <property type="entry name" value="LYSM"/>
    <property type="match status" value="1"/>
</dbReference>
<dbReference type="Gene3D" id="3.30.457.10">
    <property type="entry name" value="Copper amine oxidase-like, N-terminal domain"/>
    <property type="match status" value="1"/>
</dbReference>